<dbReference type="GO" id="GO:0006397">
    <property type="term" value="P:mRNA processing"/>
    <property type="evidence" value="ECO:0007669"/>
    <property type="project" value="UniProtKB-KW"/>
</dbReference>
<comment type="subcellular location">
    <subcellularLocation>
        <location evidence="1 9">Cytoplasm</location>
    </subcellularLocation>
</comment>
<dbReference type="AlphaFoldDB" id="A0A316VE45"/>
<keyword evidence="7 9" id="KW-0378">Hydrolase</keyword>
<evidence type="ECO:0000256" key="9">
    <source>
        <dbReference type="HAMAP-Rule" id="MF_03182"/>
    </source>
</evidence>
<dbReference type="InterPro" id="IPR015943">
    <property type="entry name" value="WD40/YVTN_repeat-like_dom_sf"/>
</dbReference>
<proteinExistence type="inferred from homology"/>
<dbReference type="FunCoup" id="A0A316VE45">
    <property type="interactions" value="354"/>
</dbReference>
<dbReference type="STRING" id="1280837.A0A316VE45"/>
<evidence type="ECO:0000256" key="3">
    <source>
        <dbReference type="ARBA" id="ARBA00022574"/>
    </source>
</evidence>
<dbReference type="Pfam" id="PF20770">
    <property type="entry name" value="PAN2_N"/>
    <property type="match status" value="1"/>
</dbReference>
<keyword evidence="14" id="KW-1185">Reference proteome</keyword>
<dbReference type="Gene3D" id="3.90.70.10">
    <property type="entry name" value="Cysteine proteinases"/>
    <property type="match status" value="1"/>
</dbReference>
<comment type="caution">
    <text evidence="9">Lacks conserved residue(s) required for the propagation of feature annotation.</text>
</comment>
<comment type="cofactor">
    <cofactor evidence="9">
        <name>a divalent metal cation</name>
        <dbReference type="ChEBI" id="CHEBI:60240"/>
    </cofactor>
    <text evidence="9">Binds 2 metal cations per subunit in the catalytic exonuclease domain.</text>
</comment>
<dbReference type="EMBL" id="KZ819603">
    <property type="protein sequence ID" value="PWN35338.1"/>
    <property type="molecule type" value="Genomic_DNA"/>
</dbReference>
<dbReference type="InterPro" id="IPR050785">
    <property type="entry name" value="PAN2-PAN3_catalytic_subunit"/>
</dbReference>
<dbReference type="SUPFAM" id="SSF53098">
    <property type="entry name" value="Ribonuclease H-like"/>
    <property type="match status" value="1"/>
</dbReference>
<dbReference type="InParanoid" id="A0A316VE45"/>
<dbReference type="HAMAP" id="MF_03182">
    <property type="entry name" value="PAN2"/>
    <property type="match status" value="1"/>
</dbReference>
<sequence length="1155" mass="126538">MSTWAEVGHILASNGNASTSSLVFDSTSELLFTGSSSGNVTSHYSPALQRYTSWQAHPQFTVPPGVKGILCDERAVYSVGESGIKSAIRRGAGRWNLYMPQTEMPSLRLASMCFSPTASSDIIAGGASTGASTTGQLGQDDVMISLNAGTGSIIRKAPSEAQISHVRKSTRYICAGGSDGHIQLRDPRSLNLEHKLHAHPGGVIDMQSEGHLLYSIGWTMRLGHPIAEAIVKVHDLRAMRALAPVPFSAIGGPAFLALHPKRSSTFVVAAPHGQFQIVDVGNLGSAVHQCTFHQVHTSTYLTSMAMSPSADFLAFGEADGSVRLWASSNDATSFTSFTSKPIEMPDLPETPPEPINWTTETSLSTVGLPYYDEALLSAMPHDEYYSDASPLFNPPKKIDQSILNSIRTVDKVSYAPLPRNLRGKRNVVSGSGPGGVSAGAAARSTDRRRPDERRKIGIPMFRSEKEAAKKNANGNAEDEDNALSPGLDVGGSMPSYYRIKTIEYSRFGVEDFDFEFYNKTKFSGLETHIENSYANAYLQALHHLIPFRKIAESHAMSSAPLDPSKGGCQKDDCLLCQFGFLSKMLEDAKGANCQATNFLRSLSGSSRAASMGLMDKDDASNADAAYSSLIQTFNRFLLETVSVESAEAASPSSNDVDLMRRMFVNTQYTVQVCGTCGTVSQRPSGSNIVDLIYPRKHLSNELAPPSDFASILRTSLLRETLAKATCRTCNTPASAIRSQRVLPPIESLPQALSVNCVINTSDQLRYWLMGNKGRSYLPPKLAISVLGDGVRVEEIRSDEEESTLKGRGDHAIYMLRSMVVQVQADKDVPHLVSFAKIEDSWYLFNDFLVRQIPEEEVLGFSGPWKVPAVLVWERVDRSVIDLNALPQQADPALLTKDITIAHKRDPTFKRHEPLSAADELPIQPGMICPIDSEFVALNQEELELSSTGSRRLIRPSRLSLARVSVLRGQGPKEGEAFVDDFILTKDPVVDYLTQFSGIKAGDLDPRTSKHTLVPLRVAYKKLRMLVDSGCIFLGHGLKKDFRIINIYVPPEQVIDTVDLFQSSSHPRKLSLRFLAWFLLKEDIQGPHANESAQADGSAPTGSSEGHDSIEDALAALRLYRIYLDFKRDNRLEDVLEDLYEAGRIHGWKPPVRKSV</sequence>
<evidence type="ECO:0000259" key="12">
    <source>
        <dbReference type="PROSITE" id="PS50235"/>
    </source>
</evidence>
<dbReference type="InterPro" id="IPR028889">
    <property type="entry name" value="USP"/>
</dbReference>
<feature type="binding site" evidence="9">
    <location>
        <position position="1111"/>
    </location>
    <ligand>
        <name>a divalent metal cation</name>
        <dbReference type="ChEBI" id="CHEBI:60240"/>
        <note>catalytic</note>
    </ligand>
</feature>
<comment type="domain">
    <text evidence="9">Contains a pseudo-UCH domain. This ubiquitin C-terminal hydrolase (UCH)-like or ubiquitin specific protease (USP)-like domain is predicted to be catalytically inactive because it lacks the active site catalytic triad characteristic of thiol proteases, with residues at the equivalent structural positions that are incompatible with catalysis, and it cannot bind ubiquitin. It functions as a structural scaffold for intra- and intermolecular interactions in the complex.</text>
</comment>
<dbReference type="InterPro" id="IPR012337">
    <property type="entry name" value="RNaseH-like_sf"/>
</dbReference>
<dbReference type="PROSITE" id="PS50082">
    <property type="entry name" value="WD_REPEATS_2"/>
    <property type="match status" value="1"/>
</dbReference>
<feature type="compositionally biased region" description="Basic and acidic residues" evidence="11">
    <location>
        <begin position="444"/>
        <end position="455"/>
    </location>
</feature>
<dbReference type="InterPro" id="IPR013520">
    <property type="entry name" value="Ribonucl_H"/>
</dbReference>
<evidence type="ECO:0000256" key="5">
    <source>
        <dbReference type="ARBA" id="ARBA00022722"/>
    </source>
</evidence>
<dbReference type="Gene3D" id="2.130.10.10">
    <property type="entry name" value="YVTN repeat-like/Quinoprotein amine dehydrogenase"/>
    <property type="match status" value="1"/>
</dbReference>
<evidence type="ECO:0000256" key="4">
    <source>
        <dbReference type="ARBA" id="ARBA00022664"/>
    </source>
</evidence>
<evidence type="ECO:0000256" key="2">
    <source>
        <dbReference type="ARBA" id="ARBA00022490"/>
    </source>
</evidence>
<dbReference type="Proteomes" id="UP000245771">
    <property type="component" value="Unassembled WGS sequence"/>
</dbReference>
<protein>
    <recommendedName>
        <fullName evidence="9">PAN2-PAN3 deadenylation complex catalytic subunit PAN2</fullName>
        <ecNumber evidence="9">3.1.13.4</ecNumber>
    </recommendedName>
    <alternativeName>
        <fullName evidence="9">PAB1P-dependent poly(A)-specific ribonuclease</fullName>
    </alternativeName>
    <alternativeName>
        <fullName evidence="9">Poly(A)-nuclease deadenylation complex subunit 2</fullName>
        <shortName evidence="9">PAN deadenylation complex subunit 2</shortName>
    </alternativeName>
</protein>
<dbReference type="CDD" id="cd06143">
    <property type="entry name" value="PAN2_exo"/>
    <property type="match status" value="1"/>
</dbReference>
<feature type="region of interest" description="Disordered" evidence="11">
    <location>
        <begin position="423"/>
        <end position="487"/>
    </location>
</feature>
<dbReference type="GO" id="GO:0004535">
    <property type="term" value="F:poly(A)-specific ribonuclease activity"/>
    <property type="evidence" value="ECO:0007669"/>
    <property type="project" value="UniProtKB-UniRule"/>
</dbReference>
<evidence type="ECO:0000256" key="11">
    <source>
        <dbReference type="SAM" id="MobiDB-lite"/>
    </source>
</evidence>
<evidence type="ECO:0000256" key="10">
    <source>
        <dbReference type="PROSITE-ProRule" id="PRU00221"/>
    </source>
</evidence>
<comment type="subunit">
    <text evidence="9">Forms a heterotrimer with an asymmetric homodimer of the regulatory subunit PAN3 to form the poly(A)-nuclease (PAN) deadenylation complex.</text>
</comment>
<comment type="function">
    <text evidence="9">Catalytic subunit of the poly(A)-nuclease (PAN) deadenylation complex, one of two cytoplasmic mRNA deadenylases involved in mRNA turnover. PAN specifically shortens poly(A) tails of RNA and the activity is stimulated by poly(A)-binding protein PAB1. PAN deadenylation is followed by rapid degradation of the shortened mRNA tails by the CCR4-NOT complex. Deadenylated mRNAs are then degraded by two alternative mechanisms, namely exosome-mediated 3'-5' exonucleolytic degradation, or deadenlyation-dependent mRNA decaping and subsequent 5'-3' exonucleolytic degradation by XRN1. May also be involved in post-transcriptional maturation of mRNA poly(A) tails.</text>
</comment>
<evidence type="ECO:0000256" key="8">
    <source>
        <dbReference type="ARBA" id="ARBA00022839"/>
    </source>
</evidence>
<keyword evidence="8 9" id="KW-0269">Exonuclease</keyword>
<gene>
    <name evidence="9" type="primary">PAN2</name>
    <name evidence="13" type="ORF">FA14DRAFT_122480</name>
</gene>
<evidence type="ECO:0000313" key="13">
    <source>
        <dbReference type="EMBL" id="PWN35338.1"/>
    </source>
</evidence>
<dbReference type="Pfam" id="PF00929">
    <property type="entry name" value="RNase_T"/>
    <property type="match status" value="1"/>
</dbReference>
<dbReference type="FunFam" id="3.30.420.10:FF:000028">
    <property type="entry name" value="PAN2-PAN3 deadenylation complex catalytic subunit PAN2"/>
    <property type="match status" value="1"/>
</dbReference>
<dbReference type="OrthoDB" id="16516at2759"/>
<comment type="activity regulation">
    <text evidence="9">Positively regulated by the regulatory subunit PAN3.</text>
</comment>
<dbReference type="InterPro" id="IPR036322">
    <property type="entry name" value="WD40_repeat_dom_sf"/>
</dbReference>
<keyword evidence="2 9" id="KW-0963">Cytoplasm</keyword>
<dbReference type="InterPro" id="IPR001680">
    <property type="entry name" value="WD40_rpt"/>
</dbReference>
<dbReference type="GO" id="GO:0000289">
    <property type="term" value="P:nuclear-transcribed mRNA poly(A) tail shortening"/>
    <property type="evidence" value="ECO:0007669"/>
    <property type="project" value="UniProtKB-UniRule"/>
</dbReference>
<dbReference type="Gene3D" id="3.30.420.10">
    <property type="entry name" value="Ribonuclease H-like superfamily/Ribonuclease H"/>
    <property type="match status" value="1"/>
</dbReference>
<dbReference type="PROSITE" id="PS50235">
    <property type="entry name" value="USP_3"/>
    <property type="match status" value="1"/>
</dbReference>
<accession>A0A316VE45</accession>
<feature type="repeat" description="WD" evidence="10">
    <location>
        <begin position="301"/>
        <end position="335"/>
    </location>
</feature>
<keyword evidence="6 9" id="KW-0479">Metal-binding</keyword>
<keyword evidence="4 9" id="KW-0507">mRNA processing</keyword>
<dbReference type="GO" id="GO:0003676">
    <property type="term" value="F:nucleic acid binding"/>
    <property type="evidence" value="ECO:0007669"/>
    <property type="project" value="InterPro"/>
</dbReference>
<dbReference type="GO" id="GO:0000932">
    <property type="term" value="C:P-body"/>
    <property type="evidence" value="ECO:0007669"/>
    <property type="project" value="TreeGrafter"/>
</dbReference>
<evidence type="ECO:0000256" key="1">
    <source>
        <dbReference type="ARBA" id="ARBA00004496"/>
    </source>
</evidence>
<dbReference type="EC" id="3.1.13.4" evidence="9"/>
<comment type="similarity">
    <text evidence="9">Belongs to the peptidase C19 family. PAN2 subfamily.</text>
</comment>
<dbReference type="PANTHER" id="PTHR15728:SF0">
    <property type="entry name" value="PAN2-PAN3 DEADENYLATION COMPLEX CATALYTIC SUBUNIT PAN2"/>
    <property type="match status" value="1"/>
</dbReference>
<name>A0A316VE45_9BASI</name>
<dbReference type="InterPro" id="IPR048841">
    <property type="entry name" value="PAN2_N"/>
</dbReference>
<comment type="domain">
    <text evidence="9">The linker, or PAN3 interaction domain (PID), between the WD40 repeats and the pseudo-UCH domain mediates interaction with PAN3.</text>
</comment>
<evidence type="ECO:0000256" key="7">
    <source>
        <dbReference type="ARBA" id="ARBA00022801"/>
    </source>
</evidence>
<dbReference type="SMART" id="SM00320">
    <property type="entry name" value="WD40"/>
    <property type="match status" value="3"/>
</dbReference>
<dbReference type="SUPFAM" id="SSF50978">
    <property type="entry name" value="WD40 repeat-like"/>
    <property type="match status" value="1"/>
</dbReference>
<dbReference type="GO" id="GO:0031251">
    <property type="term" value="C:PAN complex"/>
    <property type="evidence" value="ECO:0007669"/>
    <property type="project" value="UniProtKB-UniRule"/>
</dbReference>
<dbReference type="InterPro" id="IPR038765">
    <property type="entry name" value="Papain-like_cys_pep_sf"/>
</dbReference>
<evidence type="ECO:0000313" key="14">
    <source>
        <dbReference type="Proteomes" id="UP000245771"/>
    </source>
</evidence>
<keyword evidence="3 10" id="KW-0853">WD repeat</keyword>
<feature type="binding site" evidence="9">
    <location>
        <position position="1040"/>
    </location>
    <ligand>
        <name>a divalent metal cation</name>
        <dbReference type="ChEBI" id="CHEBI:60240"/>
        <note>catalytic</note>
    </ligand>
</feature>
<dbReference type="Pfam" id="PF13423">
    <property type="entry name" value="UCH_1"/>
    <property type="match status" value="1"/>
</dbReference>
<dbReference type="InterPro" id="IPR030843">
    <property type="entry name" value="PAN2"/>
</dbReference>
<feature type="domain" description="USP" evidence="12">
    <location>
        <begin position="523"/>
        <end position="875"/>
    </location>
</feature>
<dbReference type="SMART" id="SM00479">
    <property type="entry name" value="EXOIII"/>
    <property type="match status" value="1"/>
</dbReference>
<dbReference type="SUPFAM" id="SSF54001">
    <property type="entry name" value="Cysteine proteinases"/>
    <property type="match status" value="1"/>
</dbReference>
<keyword evidence="5 9" id="KW-0540">Nuclease</keyword>
<evidence type="ECO:0000256" key="6">
    <source>
        <dbReference type="ARBA" id="ARBA00022723"/>
    </source>
</evidence>
<comment type="catalytic activity">
    <reaction evidence="9">
        <text>Exonucleolytic cleavage of poly(A) to 5'-AMP.</text>
        <dbReference type="EC" id="3.1.13.4"/>
    </reaction>
</comment>
<dbReference type="GO" id="GO:0046872">
    <property type="term" value="F:metal ion binding"/>
    <property type="evidence" value="ECO:0007669"/>
    <property type="project" value="UniProtKB-KW"/>
</dbReference>
<organism evidence="13 14">
    <name type="scientific">Meira miltonrushii</name>
    <dbReference type="NCBI Taxonomy" id="1280837"/>
    <lineage>
        <taxon>Eukaryota</taxon>
        <taxon>Fungi</taxon>
        <taxon>Dikarya</taxon>
        <taxon>Basidiomycota</taxon>
        <taxon>Ustilaginomycotina</taxon>
        <taxon>Exobasidiomycetes</taxon>
        <taxon>Exobasidiales</taxon>
        <taxon>Brachybasidiaceae</taxon>
        <taxon>Meira</taxon>
    </lineage>
</organism>
<dbReference type="InterPro" id="IPR028881">
    <property type="entry name" value="PAN2_UCH_dom"/>
</dbReference>
<reference evidence="13 14" key="1">
    <citation type="journal article" date="2018" name="Mol. Biol. Evol.">
        <title>Broad Genomic Sampling Reveals a Smut Pathogenic Ancestry of the Fungal Clade Ustilaginomycotina.</title>
        <authorList>
            <person name="Kijpornyongpan T."/>
            <person name="Mondo S.J."/>
            <person name="Barry K."/>
            <person name="Sandor L."/>
            <person name="Lee J."/>
            <person name="Lipzen A."/>
            <person name="Pangilinan J."/>
            <person name="LaButti K."/>
            <person name="Hainaut M."/>
            <person name="Henrissat B."/>
            <person name="Grigoriev I.V."/>
            <person name="Spatafora J.W."/>
            <person name="Aime M.C."/>
        </authorList>
    </citation>
    <scope>NUCLEOTIDE SEQUENCE [LARGE SCALE GENOMIC DNA]</scope>
    <source>
        <strain evidence="13 14">MCA 3882</strain>
    </source>
</reference>
<feature type="binding site" evidence="9">
    <location>
        <position position="931"/>
    </location>
    <ligand>
        <name>a divalent metal cation</name>
        <dbReference type="ChEBI" id="CHEBI:60240"/>
        <note>catalytic</note>
    </ligand>
</feature>
<dbReference type="PANTHER" id="PTHR15728">
    <property type="entry name" value="DEADENYLATION COMPLEX CATALYTIC SUBUNIT PAN2"/>
    <property type="match status" value="1"/>
</dbReference>
<dbReference type="InterPro" id="IPR036397">
    <property type="entry name" value="RNaseH_sf"/>
</dbReference>
<feature type="binding site" evidence="9">
    <location>
        <position position="933"/>
    </location>
    <ligand>
        <name>a divalent metal cation</name>
        <dbReference type="ChEBI" id="CHEBI:60240"/>
        <note>catalytic</note>
    </ligand>
</feature>